<reference evidence="2 3" key="1">
    <citation type="journal article" date="2015" name="Genome Announc.">
        <title>Expanding the biotechnology potential of lactobacilli through comparative genomics of 213 strains and associated genera.</title>
        <authorList>
            <person name="Sun Z."/>
            <person name="Harris H.M."/>
            <person name="McCann A."/>
            <person name="Guo C."/>
            <person name="Argimon S."/>
            <person name="Zhang W."/>
            <person name="Yang X."/>
            <person name="Jeffery I.B."/>
            <person name="Cooney J.C."/>
            <person name="Kagawa T.F."/>
            <person name="Liu W."/>
            <person name="Song Y."/>
            <person name="Salvetti E."/>
            <person name="Wrobel A."/>
            <person name="Rasinkangas P."/>
            <person name="Parkhill J."/>
            <person name="Rea M.C."/>
            <person name="O'Sullivan O."/>
            <person name="Ritari J."/>
            <person name="Douillard F.P."/>
            <person name="Paul Ross R."/>
            <person name="Yang R."/>
            <person name="Briner A.E."/>
            <person name="Felis G.E."/>
            <person name="de Vos W.M."/>
            <person name="Barrangou R."/>
            <person name="Klaenhammer T.R."/>
            <person name="Caufield P.W."/>
            <person name="Cui Y."/>
            <person name="Zhang H."/>
            <person name="O'Toole P.W."/>
        </authorList>
    </citation>
    <scope>NUCLEOTIDE SEQUENCE [LARGE SCALE GENOMIC DNA]</scope>
    <source>
        <strain evidence="2 3">DSM 17758</strain>
    </source>
</reference>
<dbReference type="RefSeq" id="WP_157051249.1">
    <property type="nucleotide sequence ID" value="NZ_AZFX01000059.1"/>
</dbReference>
<evidence type="ECO:0000313" key="3">
    <source>
        <dbReference type="Proteomes" id="UP000051315"/>
    </source>
</evidence>
<feature type="transmembrane region" description="Helical" evidence="1">
    <location>
        <begin position="21"/>
        <end position="49"/>
    </location>
</feature>
<keyword evidence="1" id="KW-1133">Transmembrane helix</keyword>
<name>A0A0R1VU64_9LACO</name>
<evidence type="ECO:0000256" key="1">
    <source>
        <dbReference type="SAM" id="Phobius"/>
    </source>
</evidence>
<protein>
    <submittedName>
        <fullName evidence="2">Uncharacterized protein</fullName>
    </submittedName>
</protein>
<accession>A0A0R1VU64</accession>
<dbReference type="EMBL" id="AZFX01000059">
    <property type="protein sequence ID" value="KRM09090.1"/>
    <property type="molecule type" value="Genomic_DNA"/>
</dbReference>
<dbReference type="PATRIC" id="fig|1423735.3.peg.1805"/>
<comment type="caution">
    <text evidence="2">The sequence shown here is derived from an EMBL/GenBank/DDBJ whole genome shotgun (WGS) entry which is preliminary data.</text>
</comment>
<dbReference type="Proteomes" id="UP000051315">
    <property type="component" value="Unassembled WGS sequence"/>
</dbReference>
<dbReference type="AlphaFoldDB" id="A0A0R1VU64"/>
<sequence>MKFFKNVKRDKEGWFYLGMAMVILNNFVLSGVLSLIVTIAGLGLVIYGLGGLD</sequence>
<keyword evidence="1" id="KW-0812">Transmembrane</keyword>
<keyword evidence="1" id="KW-0472">Membrane</keyword>
<gene>
    <name evidence="2" type="ORF">FC15_GL001737</name>
</gene>
<evidence type="ECO:0000313" key="2">
    <source>
        <dbReference type="EMBL" id="KRM09090.1"/>
    </source>
</evidence>
<proteinExistence type="predicted"/>
<keyword evidence="3" id="KW-1185">Reference proteome</keyword>
<organism evidence="2 3">
    <name type="scientific">Lapidilactobacillus concavus DSM 17758</name>
    <dbReference type="NCBI Taxonomy" id="1423735"/>
    <lineage>
        <taxon>Bacteria</taxon>
        <taxon>Bacillati</taxon>
        <taxon>Bacillota</taxon>
        <taxon>Bacilli</taxon>
        <taxon>Lactobacillales</taxon>
        <taxon>Lactobacillaceae</taxon>
        <taxon>Lapidilactobacillus</taxon>
    </lineage>
</organism>